<dbReference type="RefSeq" id="WP_075073431.1">
    <property type="nucleotide sequence ID" value="NZ_DF967972.1"/>
</dbReference>
<dbReference type="InterPro" id="IPR024654">
    <property type="entry name" value="Calcineurin-like_PHP_lpxH"/>
</dbReference>
<dbReference type="Proteomes" id="UP000055060">
    <property type="component" value="Unassembled WGS sequence"/>
</dbReference>
<dbReference type="AlphaFoldDB" id="A0A0S7BGA1"/>
<reference evidence="3" key="1">
    <citation type="submission" date="2015-07" db="EMBL/GenBank/DDBJ databases">
        <title>Draft Genome Sequences of Anaerolinea thermolimosa IMO-1, Bellilinea caldifistulae GOMI-1, Leptolinea tardivitalis YMTK-2, Levilinea saccharolytica KIBI-1,Longilinea arvoryzae KOME-1, Previously Described as Members of the Anaerolineaceae (Chloroflexi).</title>
        <authorList>
            <person name="Sekiguchi Y."/>
            <person name="Ohashi A."/>
            <person name="Matsuura N."/>
            <person name="Tourlousse M.D."/>
        </authorList>
    </citation>
    <scope>NUCLEOTIDE SEQUENCE [LARGE SCALE GENOMIC DNA]</scope>
    <source>
        <strain evidence="3">KOME-1</strain>
    </source>
</reference>
<name>A0A0S7BGA1_9CHLR</name>
<evidence type="ECO:0000313" key="3">
    <source>
        <dbReference type="EMBL" id="GAP14144.1"/>
    </source>
</evidence>
<accession>A0A0S7BGA1</accession>
<dbReference type="GO" id="GO:0005737">
    <property type="term" value="C:cytoplasm"/>
    <property type="evidence" value="ECO:0007669"/>
    <property type="project" value="TreeGrafter"/>
</dbReference>
<dbReference type="InterPro" id="IPR011152">
    <property type="entry name" value="Pesterase_MJ0912"/>
</dbReference>
<dbReference type="GO" id="GO:0016791">
    <property type="term" value="F:phosphatase activity"/>
    <property type="evidence" value="ECO:0007669"/>
    <property type="project" value="TreeGrafter"/>
</dbReference>
<dbReference type="EMBL" id="DF967972">
    <property type="protein sequence ID" value="GAP14144.1"/>
    <property type="molecule type" value="Genomic_DNA"/>
</dbReference>
<dbReference type="CDD" id="cd00838">
    <property type="entry name" value="MPP_superfamily"/>
    <property type="match status" value="1"/>
</dbReference>
<protein>
    <submittedName>
        <fullName evidence="3">Predicted phosphoesterase</fullName>
    </submittedName>
</protein>
<dbReference type="SUPFAM" id="SSF56300">
    <property type="entry name" value="Metallo-dependent phosphatases"/>
    <property type="match status" value="1"/>
</dbReference>
<evidence type="ECO:0000259" key="2">
    <source>
        <dbReference type="Pfam" id="PF12850"/>
    </source>
</evidence>
<evidence type="ECO:0000313" key="4">
    <source>
        <dbReference type="Proteomes" id="UP000055060"/>
    </source>
</evidence>
<dbReference type="InterPro" id="IPR050126">
    <property type="entry name" value="Ap4A_hydrolase"/>
</dbReference>
<feature type="domain" description="Calcineurin-like phosphoesterase" evidence="2">
    <location>
        <begin position="3"/>
        <end position="203"/>
    </location>
</feature>
<dbReference type="STRING" id="360412.LARV_01909"/>
<dbReference type="Pfam" id="PF12850">
    <property type="entry name" value="Metallophos_2"/>
    <property type="match status" value="1"/>
</dbReference>
<dbReference type="PANTHER" id="PTHR42850">
    <property type="entry name" value="METALLOPHOSPHOESTERASE"/>
    <property type="match status" value="1"/>
</dbReference>
<gene>
    <name evidence="3" type="ORF">LARV_01909</name>
</gene>
<dbReference type="PIRSF" id="PIRSF000883">
    <property type="entry name" value="Pesterase_MJ0912"/>
    <property type="match status" value="1"/>
</dbReference>
<dbReference type="Gene3D" id="3.60.21.10">
    <property type="match status" value="1"/>
</dbReference>
<comment type="similarity">
    <text evidence="1">Belongs to the metallophosphoesterase superfamily. YfcE family.</text>
</comment>
<proteinExistence type="inferred from homology"/>
<sequence>MTRILVCSDIHANLTALDAVLNDAGNVDTVWCLGDVVGYGPDPNECIQRIRSLPNLICLIGNHDAAALGLLDIKTFNLEARQSIRWLTSVLTAESLGFLSTLPETAVEGDMTLAHGSPRVPIWEYLLDVFSAANAFDYFMTAYCLVGHTHIPTVFTFDPETKGVQWRMPTTGERIELEKRMILNPGSVGQPRDHNPDASYAIYQPEFGSWELHRVAYDVESVQQRILKAGLPQRHALRLADGW</sequence>
<dbReference type="InterPro" id="IPR029052">
    <property type="entry name" value="Metallo-depent_PP-like"/>
</dbReference>
<dbReference type="PANTHER" id="PTHR42850:SF2">
    <property type="entry name" value="BLL5683 PROTEIN"/>
    <property type="match status" value="1"/>
</dbReference>
<evidence type="ECO:0000256" key="1">
    <source>
        <dbReference type="ARBA" id="ARBA00008950"/>
    </source>
</evidence>
<dbReference type="OrthoDB" id="9800565at2"/>
<organism evidence="3">
    <name type="scientific">Longilinea arvoryzae</name>
    <dbReference type="NCBI Taxonomy" id="360412"/>
    <lineage>
        <taxon>Bacteria</taxon>
        <taxon>Bacillati</taxon>
        <taxon>Chloroflexota</taxon>
        <taxon>Anaerolineae</taxon>
        <taxon>Anaerolineales</taxon>
        <taxon>Anaerolineaceae</taxon>
        <taxon>Longilinea</taxon>
    </lineage>
</organism>
<keyword evidence="4" id="KW-1185">Reference proteome</keyword>